<organism evidence="1 2">
    <name type="scientific">Erythrobacter aureus</name>
    <dbReference type="NCBI Taxonomy" id="2182384"/>
    <lineage>
        <taxon>Bacteria</taxon>
        <taxon>Pseudomonadati</taxon>
        <taxon>Pseudomonadota</taxon>
        <taxon>Alphaproteobacteria</taxon>
        <taxon>Sphingomonadales</taxon>
        <taxon>Erythrobacteraceae</taxon>
        <taxon>Erythrobacter/Porphyrobacter group</taxon>
        <taxon>Erythrobacter</taxon>
    </lineage>
</organism>
<dbReference type="AlphaFoldDB" id="A0A345YJD7"/>
<dbReference type="Proteomes" id="UP000254508">
    <property type="component" value="Plasmid unnamed"/>
</dbReference>
<evidence type="ECO:0000313" key="1">
    <source>
        <dbReference type="EMBL" id="AXK44039.1"/>
    </source>
</evidence>
<gene>
    <name evidence="1" type="ORF">DVR09_16430</name>
</gene>
<keyword evidence="1" id="KW-0614">Plasmid</keyword>
<sequence>MTAAPFEWLSETGYGPLVRDIYHEDRAYRTAQRARYRTGISSVLQFDEDASEHMLLASAVALAHYKLGEAAGPMDPNLANTASTIGSIIQSGKQIFRFSQPLTEEISHTDVDDVTLSEISIPYDAFYVEFPKESLLPELQAIEGLAIEKRMGGDGPILYITPFARRAGRPFPMDCSMLPLESPKGADETVGEAIARALAHYSENSDATMSIHHPDLASPEQYSHATIPMPSHMKKGFNTGIRIIQEMLPLVVNALLYIDNCAAGIRRRWDPTAPSHLVQKVEAGKAGARKAERQLAKLGWTKISLCDLEEENDDFQAGSLGEGSRAPVRAHWRRGHWRRQHYGPKNSLIKRIRIRPVRVQGRTGAQRPGYNLS</sequence>
<keyword evidence="2" id="KW-1185">Reference proteome</keyword>
<dbReference type="EMBL" id="CP031358">
    <property type="protein sequence ID" value="AXK44039.1"/>
    <property type="molecule type" value="Genomic_DNA"/>
</dbReference>
<dbReference type="Pfam" id="PF26125">
    <property type="entry name" value="AcrVA2-like"/>
    <property type="match status" value="1"/>
</dbReference>
<dbReference type="OrthoDB" id="7990367at2"/>
<evidence type="ECO:0000313" key="2">
    <source>
        <dbReference type="Proteomes" id="UP000254508"/>
    </source>
</evidence>
<geneLocation type="plasmid" evidence="1 2">
    <name>unnamed</name>
</geneLocation>
<accession>A0A345YJD7</accession>
<proteinExistence type="predicted"/>
<dbReference type="InterPro" id="IPR058915">
    <property type="entry name" value="AcrVA2-like"/>
</dbReference>
<reference evidence="1 2" key="1">
    <citation type="submission" date="2018-07" db="EMBL/GenBank/DDBJ databases">
        <title>Genome sequence of Erythrobacter strain YH-07, an antagonistic bacterium isolated from Yellow Sea.</title>
        <authorList>
            <person name="Tang T."/>
            <person name="Liu Q."/>
            <person name="Sun X."/>
        </authorList>
    </citation>
    <scope>NUCLEOTIDE SEQUENCE [LARGE SCALE GENOMIC DNA]</scope>
    <source>
        <strain evidence="1 2">YH-07</strain>
        <plasmid evidence="1 2">unnamed</plasmid>
    </source>
</reference>
<name>A0A345YJD7_9SPHN</name>
<dbReference type="KEGG" id="err:DVR09_16430"/>
<protein>
    <submittedName>
        <fullName evidence="1">Uncharacterized protein</fullName>
    </submittedName>
</protein>
<dbReference type="RefSeq" id="WP_115418352.1">
    <property type="nucleotide sequence ID" value="NZ_CP031358.1"/>
</dbReference>